<keyword evidence="3" id="KW-0732">Signal</keyword>
<dbReference type="InterPro" id="IPR006127">
    <property type="entry name" value="ZnuA-like"/>
</dbReference>
<protein>
    <submittedName>
        <fullName evidence="4">Periplasmic solute binding protein</fullName>
    </submittedName>
</protein>
<keyword evidence="5" id="KW-1185">Reference proteome</keyword>
<evidence type="ECO:0000313" key="5">
    <source>
        <dbReference type="Proteomes" id="UP000000845"/>
    </source>
</evidence>
<dbReference type="GO" id="GO:0030001">
    <property type="term" value="P:metal ion transport"/>
    <property type="evidence" value="ECO:0007669"/>
    <property type="project" value="InterPro"/>
</dbReference>
<dbReference type="HOGENOM" id="CLU_016838_1_0_0"/>
<gene>
    <name evidence="4" type="ordered locus">Sterm_3805</name>
</gene>
<sequence length="298" mass="34112">MSKISKYLITCFIFLLFLISCQNQKKSDTVENAAALDRKPHISVSIPPLKWITEKIAGSDFTVTSVVSSNISPELFDPSVKTIQELEESDLYFSFDLFAFEHKLEDAVSNPGKIYNVLENNSYLLKEDQEAHTGDGHNHGDYDPHVWFSMDIDSSIAENIKNVLSEKYPEKKDIFEKNYSDFISEINTFNTELKNILSDKKSKIFVIYHPALTYFAKEHNLTQVSVEQEGKEPTAQYLKNVINEIKKNNVKVLLVQPQFPKSSVDLISKEVPGIKIIEFNPLEENIFDNLKKFTDSLE</sequence>
<dbReference type="PANTHER" id="PTHR42953">
    <property type="entry name" value="HIGH-AFFINITY ZINC UPTAKE SYSTEM PROTEIN ZNUA-RELATED"/>
    <property type="match status" value="1"/>
</dbReference>
<reference evidence="5" key="1">
    <citation type="submission" date="2009-09" db="EMBL/GenBank/DDBJ databases">
        <title>The complete chromosome of Sebaldella termitidis ATCC 33386.</title>
        <authorList>
            <consortium name="US DOE Joint Genome Institute (JGI-PGF)"/>
            <person name="Lucas S."/>
            <person name="Copeland A."/>
            <person name="Lapidus A."/>
            <person name="Glavina del Rio T."/>
            <person name="Dalin E."/>
            <person name="Tice H."/>
            <person name="Bruce D."/>
            <person name="Goodwin L."/>
            <person name="Pitluck S."/>
            <person name="Kyrpides N."/>
            <person name="Mavromatis K."/>
            <person name="Ivanova N."/>
            <person name="Mikhailova N."/>
            <person name="Sims D."/>
            <person name="Meincke L."/>
            <person name="Brettin T."/>
            <person name="Detter J.C."/>
            <person name="Han C."/>
            <person name="Larimer F."/>
            <person name="Land M."/>
            <person name="Hauser L."/>
            <person name="Markowitz V."/>
            <person name="Cheng J.F."/>
            <person name="Hugenholtz P."/>
            <person name="Woyke T."/>
            <person name="Wu D."/>
            <person name="Eisen J.A."/>
        </authorList>
    </citation>
    <scope>NUCLEOTIDE SEQUENCE [LARGE SCALE GENOMIC DNA]</scope>
    <source>
        <strain evidence="5">ATCC 33386 / NCTC 11300</strain>
    </source>
</reference>
<evidence type="ECO:0000313" key="4">
    <source>
        <dbReference type="EMBL" id="ACZ10639.1"/>
    </source>
</evidence>
<comment type="similarity">
    <text evidence="1">Belongs to the bacterial solute-binding protein 9 family.</text>
</comment>
<dbReference type="STRING" id="526218.Sterm_3805"/>
<dbReference type="PANTHER" id="PTHR42953:SF3">
    <property type="entry name" value="HIGH-AFFINITY ZINC UPTAKE SYSTEM PROTEIN ZNUA"/>
    <property type="match status" value="1"/>
</dbReference>
<dbReference type="KEGG" id="str:Sterm_3805"/>
<evidence type="ECO:0000256" key="2">
    <source>
        <dbReference type="ARBA" id="ARBA00022448"/>
    </source>
</evidence>
<dbReference type="InterPro" id="IPR050492">
    <property type="entry name" value="Bact_metal-bind_prot9"/>
</dbReference>
<keyword evidence="2" id="KW-0813">Transport</keyword>
<organism evidence="4 5">
    <name type="scientific">Sebaldella termitidis (strain ATCC 33386 / NCTC 11300)</name>
    <dbReference type="NCBI Taxonomy" id="526218"/>
    <lineage>
        <taxon>Bacteria</taxon>
        <taxon>Fusobacteriati</taxon>
        <taxon>Fusobacteriota</taxon>
        <taxon>Fusobacteriia</taxon>
        <taxon>Fusobacteriales</taxon>
        <taxon>Leptotrichiaceae</taxon>
        <taxon>Sebaldella</taxon>
    </lineage>
</organism>
<dbReference type="Pfam" id="PF01297">
    <property type="entry name" value="ZnuA"/>
    <property type="match status" value="1"/>
</dbReference>
<dbReference type="SUPFAM" id="SSF53807">
    <property type="entry name" value="Helical backbone' metal receptor"/>
    <property type="match status" value="1"/>
</dbReference>
<dbReference type="GO" id="GO:0046872">
    <property type="term" value="F:metal ion binding"/>
    <property type="evidence" value="ECO:0007669"/>
    <property type="project" value="InterPro"/>
</dbReference>
<dbReference type="Proteomes" id="UP000000845">
    <property type="component" value="Chromosome"/>
</dbReference>
<dbReference type="AlphaFoldDB" id="D1AG13"/>
<dbReference type="RefSeq" id="WP_012863219.1">
    <property type="nucleotide sequence ID" value="NC_013517.1"/>
</dbReference>
<name>D1AG13_SEBTE</name>
<evidence type="ECO:0000256" key="3">
    <source>
        <dbReference type="ARBA" id="ARBA00022729"/>
    </source>
</evidence>
<dbReference type="PROSITE" id="PS51257">
    <property type="entry name" value="PROKAR_LIPOPROTEIN"/>
    <property type="match status" value="1"/>
</dbReference>
<evidence type="ECO:0000256" key="1">
    <source>
        <dbReference type="ARBA" id="ARBA00011028"/>
    </source>
</evidence>
<dbReference type="Gene3D" id="3.40.50.1980">
    <property type="entry name" value="Nitrogenase molybdenum iron protein domain"/>
    <property type="match status" value="2"/>
</dbReference>
<proteinExistence type="inferred from homology"/>
<accession>D1AG13</accession>
<dbReference type="EMBL" id="CP001739">
    <property type="protein sequence ID" value="ACZ10639.1"/>
    <property type="molecule type" value="Genomic_DNA"/>
</dbReference>
<reference evidence="4 5" key="2">
    <citation type="journal article" date="2010" name="Stand. Genomic Sci.">
        <title>Complete genome sequence of Sebaldella termitidis type strain (NCTC 11300).</title>
        <authorList>
            <person name="Harmon-Smith M."/>
            <person name="Celia L."/>
            <person name="Chertkov O."/>
            <person name="Lapidus A."/>
            <person name="Copeland A."/>
            <person name="Glavina Del Rio T."/>
            <person name="Nolan M."/>
            <person name="Lucas S."/>
            <person name="Tice H."/>
            <person name="Cheng J.F."/>
            <person name="Han C."/>
            <person name="Detter J.C."/>
            <person name="Bruce D."/>
            <person name="Goodwin L."/>
            <person name="Pitluck S."/>
            <person name="Pati A."/>
            <person name="Liolios K."/>
            <person name="Ivanova N."/>
            <person name="Mavromatis K."/>
            <person name="Mikhailova N."/>
            <person name="Chen A."/>
            <person name="Palaniappan K."/>
            <person name="Land M."/>
            <person name="Hauser L."/>
            <person name="Chang Y.J."/>
            <person name="Jeffries C.D."/>
            <person name="Brettin T."/>
            <person name="Goker M."/>
            <person name="Beck B."/>
            <person name="Bristow J."/>
            <person name="Eisen J.A."/>
            <person name="Markowitz V."/>
            <person name="Hugenholtz P."/>
            <person name="Kyrpides N.C."/>
            <person name="Klenk H.P."/>
            <person name="Chen F."/>
        </authorList>
    </citation>
    <scope>NUCLEOTIDE SEQUENCE [LARGE SCALE GENOMIC DNA]</scope>
    <source>
        <strain evidence="5">ATCC 33386 / NCTC 11300</strain>
    </source>
</reference>
<dbReference type="eggNOG" id="COG0803">
    <property type="taxonomic scope" value="Bacteria"/>
</dbReference>